<dbReference type="Gene3D" id="1.10.10.1150">
    <property type="entry name" value="Coenzyme PQQ synthesis protein D (PqqD)"/>
    <property type="match status" value="1"/>
</dbReference>
<organism evidence="1 2">
    <name type="scientific">Pseudoroseicyclus tamaricis</name>
    <dbReference type="NCBI Taxonomy" id="2705421"/>
    <lineage>
        <taxon>Bacteria</taxon>
        <taxon>Pseudomonadati</taxon>
        <taxon>Pseudomonadota</taxon>
        <taxon>Alphaproteobacteria</taxon>
        <taxon>Rhodobacterales</taxon>
        <taxon>Paracoccaceae</taxon>
        <taxon>Pseudoroseicyclus</taxon>
    </lineage>
</organism>
<proteinExistence type="predicted"/>
<protein>
    <submittedName>
        <fullName evidence="1">PqqD family protein</fullName>
    </submittedName>
</protein>
<dbReference type="EMBL" id="JAAGAB010000002">
    <property type="protein sequence ID" value="NDV01345.1"/>
    <property type="molecule type" value="Genomic_DNA"/>
</dbReference>
<evidence type="ECO:0000313" key="1">
    <source>
        <dbReference type="EMBL" id="NDV01345.1"/>
    </source>
</evidence>
<reference evidence="1 2" key="1">
    <citation type="submission" date="2020-02" db="EMBL/GenBank/DDBJ databases">
        <title>Pseudoroseicyclus tamarix, sp. nov., isolated from offshore sediment of a Tamarix chinensis forest.</title>
        <authorList>
            <person name="Gai Y."/>
        </authorList>
    </citation>
    <scope>NUCLEOTIDE SEQUENCE [LARGE SCALE GENOMIC DNA]</scope>
    <source>
        <strain evidence="1 2">CLL3-39</strain>
    </source>
</reference>
<dbReference type="InterPro" id="IPR041881">
    <property type="entry name" value="PqqD_sf"/>
</dbReference>
<keyword evidence="2" id="KW-1185">Reference proteome</keyword>
<dbReference type="RefSeq" id="WP_163893049.1">
    <property type="nucleotide sequence ID" value="NZ_JAAFYS010000002.1"/>
</dbReference>
<gene>
    <name evidence="1" type="ORF">GZA08_10250</name>
</gene>
<dbReference type="AlphaFoldDB" id="A0A6B2JTQ5"/>
<accession>A0A6B2JTQ5</accession>
<name>A0A6B2JTQ5_9RHOB</name>
<comment type="caution">
    <text evidence="1">The sequence shown here is derived from an EMBL/GenBank/DDBJ whole genome shotgun (WGS) entry which is preliminary data.</text>
</comment>
<dbReference type="Pfam" id="PF05402">
    <property type="entry name" value="PqqD"/>
    <property type="match status" value="1"/>
</dbReference>
<dbReference type="Proteomes" id="UP000474757">
    <property type="component" value="Unassembled WGS sequence"/>
</dbReference>
<sequence length="91" mass="10060">MTNAIGRLRAADGCYVCELGDGAAILDTRADKYFTLNAVGRFIWEQLAQPATQDEIIAKTVGAFDVSEERCRQDVDRLLESLRLQSLVEPA</sequence>
<evidence type="ECO:0000313" key="2">
    <source>
        <dbReference type="Proteomes" id="UP000474757"/>
    </source>
</evidence>
<dbReference type="InterPro" id="IPR008792">
    <property type="entry name" value="PQQD"/>
</dbReference>